<evidence type="ECO:0000313" key="1">
    <source>
        <dbReference type="EMBL" id="GLF96509.1"/>
    </source>
</evidence>
<keyword evidence="2" id="KW-1185">Reference proteome</keyword>
<reference evidence="1 2" key="1">
    <citation type="submission" date="2022-10" db="EMBL/GenBank/DDBJ databases">
        <title>Draft genome sequence of Streptomyces sp. YSPA8.</title>
        <authorList>
            <person name="Moriuchi R."/>
            <person name="Dohra H."/>
            <person name="Yamamura H."/>
            <person name="Kodani S."/>
        </authorList>
    </citation>
    <scope>NUCLEOTIDE SEQUENCE [LARGE SCALE GENOMIC DNA]</scope>
    <source>
        <strain evidence="1 2">YSPA8</strain>
    </source>
</reference>
<name>A0ABQ5P1N7_9ACTN</name>
<gene>
    <name evidence="1" type="ORF">SYYSPA8_19450</name>
</gene>
<protein>
    <submittedName>
        <fullName evidence="1">Uncharacterized protein</fullName>
    </submittedName>
</protein>
<dbReference type="RefSeq" id="WP_323448546.1">
    <property type="nucleotide sequence ID" value="NZ_BSBI01000008.1"/>
</dbReference>
<comment type="caution">
    <text evidence="1">The sequence shown here is derived from an EMBL/GenBank/DDBJ whole genome shotgun (WGS) entry which is preliminary data.</text>
</comment>
<dbReference type="EMBL" id="BSBI01000008">
    <property type="protein sequence ID" value="GLF96509.1"/>
    <property type="molecule type" value="Genomic_DNA"/>
</dbReference>
<accession>A0ABQ5P1N7</accession>
<sequence>MAQLGIAPFSLAVSDHTGLYTLSVWPVTIPADAAGLSRAGRIRL</sequence>
<dbReference type="Proteomes" id="UP001291653">
    <property type="component" value="Unassembled WGS sequence"/>
</dbReference>
<proteinExistence type="predicted"/>
<evidence type="ECO:0000313" key="2">
    <source>
        <dbReference type="Proteomes" id="UP001291653"/>
    </source>
</evidence>
<organism evidence="1 2">
    <name type="scientific">Streptomyces yaizuensis</name>
    <dbReference type="NCBI Taxonomy" id="2989713"/>
    <lineage>
        <taxon>Bacteria</taxon>
        <taxon>Bacillati</taxon>
        <taxon>Actinomycetota</taxon>
        <taxon>Actinomycetes</taxon>
        <taxon>Kitasatosporales</taxon>
        <taxon>Streptomycetaceae</taxon>
        <taxon>Streptomyces</taxon>
    </lineage>
</organism>